<dbReference type="InterPro" id="IPR011042">
    <property type="entry name" value="6-blade_b-propeller_TolB-like"/>
</dbReference>
<organism evidence="2 3">
    <name type="scientific">Streptomyces coryli</name>
    <dbReference type="NCBI Taxonomy" id="1128680"/>
    <lineage>
        <taxon>Bacteria</taxon>
        <taxon>Bacillati</taxon>
        <taxon>Actinomycetota</taxon>
        <taxon>Actinomycetes</taxon>
        <taxon>Kitasatosporales</taxon>
        <taxon>Streptomycetaceae</taxon>
        <taxon>Streptomyces</taxon>
    </lineage>
</organism>
<evidence type="ECO:0000313" key="3">
    <source>
        <dbReference type="Proteomes" id="UP000481583"/>
    </source>
</evidence>
<evidence type="ECO:0000256" key="1">
    <source>
        <dbReference type="SAM" id="MobiDB-lite"/>
    </source>
</evidence>
<keyword evidence="3" id="KW-1185">Reference proteome</keyword>
<sequence>MTAWPAGRARTATGIALICVLLAATTGYVLWRARAADSDGAWSLRPDRPGTVVYVDRGRVRQVPRGAGERAGRSAGKGPDCQRAAVAGGTLVCLRGLPGPMSSDVRVYRGPGKPQVTLPVWGEPSRARVSPSGHLVAWTVFRSGDSYVAQGQFSTTAGIYDLRDGDHYGSLEDFRPYVGGKPYRAEDVNYWGITFAADDRTFYATMASKGRTWLMRGDLTRRTLTALRENVECPSLSPDGHRIAYKKRTGDRWRLHVLTLRGGRDVPLAETASIDDQPAWLDDDTIAYTRPGDSGPTVFTTPADGTGTPSKLLNGASATAPVPRP</sequence>
<comment type="caution">
    <text evidence="2">The sequence shown here is derived from an EMBL/GenBank/DDBJ whole genome shotgun (WGS) entry which is preliminary data.</text>
</comment>
<evidence type="ECO:0008006" key="4">
    <source>
        <dbReference type="Google" id="ProtNLM"/>
    </source>
</evidence>
<name>A0A6G4U1Y6_9ACTN</name>
<dbReference type="EMBL" id="JAAKZV010000080">
    <property type="protein sequence ID" value="NGN66012.1"/>
    <property type="molecule type" value="Genomic_DNA"/>
</dbReference>
<gene>
    <name evidence="2" type="ORF">G5C51_19205</name>
</gene>
<dbReference type="AlphaFoldDB" id="A0A6G4U1Y6"/>
<accession>A0A6G4U1Y6</accession>
<reference evidence="2 3" key="1">
    <citation type="submission" date="2020-02" db="EMBL/GenBank/DDBJ databases">
        <title>Whole-genome analyses of novel actinobacteria.</title>
        <authorList>
            <person name="Sahin N."/>
        </authorList>
    </citation>
    <scope>NUCLEOTIDE SEQUENCE [LARGE SCALE GENOMIC DNA]</scope>
    <source>
        <strain evidence="2 3">A7024</strain>
    </source>
</reference>
<feature type="region of interest" description="Disordered" evidence="1">
    <location>
        <begin position="291"/>
        <end position="325"/>
    </location>
</feature>
<dbReference type="Gene3D" id="2.120.10.30">
    <property type="entry name" value="TolB, C-terminal domain"/>
    <property type="match status" value="1"/>
</dbReference>
<evidence type="ECO:0000313" key="2">
    <source>
        <dbReference type="EMBL" id="NGN66012.1"/>
    </source>
</evidence>
<proteinExistence type="predicted"/>
<dbReference type="Pfam" id="PF07676">
    <property type="entry name" value="PD40"/>
    <property type="match status" value="1"/>
</dbReference>
<dbReference type="InterPro" id="IPR011659">
    <property type="entry name" value="WD40"/>
</dbReference>
<dbReference type="SUPFAM" id="SSF82171">
    <property type="entry name" value="DPP6 N-terminal domain-like"/>
    <property type="match status" value="1"/>
</dbReference>
<protein>
    <recommendedName>
        <fullName evidence="4">TolB</fullName>
    </recommendedName>
</protein>
<dbReference type="RefSeq" id="WP_165238977.1">
    <property type="nucleotide sequence ID" value="NZ_JAAKZV010000080.1"/>
</dbReference>
<dbReference type="Proteomes" id="UP000481583">
    <property type="component" value="Unassembled WGS sequence"/>
</dbReference>